<evidence type="ECO:0000259" key="1">
    <source>
        <dbReference type="Pfam" id="PF24809"/>
    </source>
</evidence>
<sequence>MAAHETALQAAELRPSIWKDWLRFETPEPDPTVEPLQFEAKAASELWRSLKLDIRDFGGSGNQIPSVQTLRTAVHGAQAQWNKKSESGFGKAKTQFFSFLETMDSHKYLFSVIPNGDKYTSLITGIITSVVKASVNHQKLADGFSRALQEISRDINFVRRGTKLCDTAEMRTLVVELYKEVFAFLCYSMKWYSSSRHRLRKAFDNHFYDKNVEQRVQSCQDLVQRVRDEMSLQNDRLVQDMHSGQRTGFDEIVNRISKVEDNLSAKFEDNLNAKFQMLTEIVGLKMFGTLQANAQHDLNPDQPRITELAEYLPVLAPFVTLSPRDDASRIIGNAPTIPNEVAVDIQRWLQAPESGVLWVEGPAYGPFEDVLASIGARIQSSAEEVEISCVSFFAKTKYPFEAQVGSMKNAGLISMAYSIISQLIHIAPSSLPYTPDLAESKMRQLDGRLDTMSASLDILRTLISHLDPGLVVVICGFHLVDSRENVAQLSRFVEILRDQAPERRVKTLFLSAGNCRALAGSIDRSNRSDASRLTLARPQLHLPGGSSVNSIRLGR</sequence>
<dbReference type="Pfam" id="PF24809">
    <property type="entry name" value="DUF7708"/>
    <property type="match status" value="1"/>
</dbReference>
<protein>
    <recommendedName>
        <fullName evidence="1">DUF7708 domain-containing protein</fullName>
    </recommendedName>
</protein>
<dbReference type="InterPro" id="IPR056125">
    <property type="entry name" value="DUF7708"/>
</dbReference>
<name>A0AAW0QG50_9PEZI</name>
<dbReference type="AlphaFoldDB" id="A0AAW0QG50"/>
<organism evidence="2 3">
    <name type="scientific">Apiospora kogelbergensis</name>
    <dbReference type="NCBI Taxonomy" id="1337665"/>
    <lineage>
        <taxon>Eukaryota</taxon>
        <taxon>Fungi</taxon>
        <taxon>Dikarya</taxon>
        <taxon>Ascomycota</taxon>
        <taxon>Pezizomycotina</taxon>
        <taxon>Sordariomycetes</taxon>
        <taxon>Xylariomycetidae</taxon>
        <taxon>Amphisphaeriales</taxon>
        <taxon>Apiosporaceae</taxon>
        <taxon>Apiospora</taxon>
    </lineage>
</organism>
<reference evidence="2 3" key="1">
    <citation type="submission" date="2023-01" db="EMBL/GenBank/DDBJ databases">
        <title>Analysis of 21 Apiospora genomes using comparative genomics revels a genus with tremendous synthesis potential of carbohydrate active enzymes and secondary metabolites.</title>
        <authorList>
            <person name="Sorensen T."/>
        </authorList>
    </citation>
    <scope>NUCLEOTIDE SEQUENCE [LARGE SCALE GENOMIC DNA]</scope>
    <source>
        <strain evidence="2 3">CBS 117206</strain>
    </source>
</reference>
<dbReference type="EMBL" id="JAQQWP010000008">
    <property type="protein sequence ID" value="KAK8104990.1"/>
    <property type="molecule type" value="Genomic_DNA"/>
</dbReference>
<gene>
    <name evidence="2" type="ORF">PG999_008349</name>
</gene>
<accession>A0AAW0QG50</accession>
<feature type="domain" description="DUF7708" evidence="1">
    <location>
        <begin position="115"/>
        <end position="230"/>
    </location>
</feature>
<evidence type="ECO:0000313" key="2">
    <source>
        <dbReference type="EMBL" id="KAK8104990.1"/>
    </source>
</evidence>
<comment type="caution">
    <text evidence="2">The sequence shown here is derived from an EMBL/GenBank/DDBJ whole genome shotgun (WGS) entry which is preliminary data.</text>
</comment>
<keyword evidence="3" id="KW-1185">Reference proteome</keyword>
<dbReference type="Proteomes" id="UP001392437">
    <property type="component" value="Unassembled WGS sequence"/>
</dbReference>
<proteinExistence type="predicted"/>
<evidence type="ECO:0000313" key="3">
    <source>
        <dbReference type="Proteomes" id="UP001392437"/>
    </source>
</evidence>